<gene>
    <name evidence="6" type="ORF">EV356DRAFT_471125</name>
</gene>
<keyword evidence="2" id="KW-0539">Nucleus</keyword>
<dbReference type="GO" id="GO:0000981">
    <property type="term" value="F:DNA-binding transcription factor activity, RNA polymerase II-specific"/>
    <property type="evidence" value="ECO:0007669"/>
    <property type="project" value="InterPro"/>
</dbReference>
<feature type="domain" description="Zn(2)-C6 fungal-type" evidence="5">
    <location>
        <begin position="21"/>
        <end position="51"/>
    </location>
</feature>
<keyword evidence="3" id="KW-0175">Coiled coil</keyword>
<dbReference type="Proteomes" id="UP000800092">
    <property type="component" value="Unassembled WGS sequence"/>
</dbReference>
<proteinExistence type="predicted"/>
<dbReference type="EMBL" id="ML991822">
    <property type="protein sequence ID" value="KAF2231821.1"/>
    <property type="molecule type" value="Genomic_DNA"/>
</dbReference>
<feature type="coiled-coil region" evidence="3">
    <location>
        <begin position="523"/>
        <end position="550"/>
    </location>
</feature>
<dbReference type="Gene3D" id="4.10.240.10">
    <property type="entry name" value="Zn(2)-C6 fungal-type DNA-binding domain"/>
    <property type="match status" value="1"/>
</dbReference>
<reference evidence="6" key="1">
    <citation type="journal article" date="2020" name="Stud. Mycol.">
        <title>101 Dothideomycetes genomes: a test case for predicting lifestyles and emergence of pathogens.</title>
        <authorList>
            <person name="Haridas S."/>
            <person name="Albert R."/>
            <person name="Binder M."/>
            <person name="Bloem J."/>
            <person name="Labutti K."/>
            <person name="Salamov A."/>
            <person name="Andreopoulos B."/>
            <person name="Baker S."/>
            <person name="Barry K."/>
            <person name="Bills G."/>
            <person name="Bluhm B."/>
            <person name="Cannon C."/>
            <person name="Castanera R."/>
            <person name="Culley D."/>
            <person name="Daum C."/>
            <person name="Ezra D."/>
            <person name="Gonzalez J."/>
            <person name="Henrissat B."/>
            <person name="Kuo A."/>
            <person name="Liang C."/>
            <person name="Lipzen A."/>
            <person name="Lutzoni F."/>
            <person name="Magnuson J."/>
            <person name="Mondo S."/>
            <person name="Nolan M."/>
            <person name="Ohm R."/>
            <person name="Pangilinan J."/>
            <person name="Park H.-J."/>
            <person name="Ramirez L."/>
            <person name="Alfaro M."/>
            <person name="Sun H."/>
            <person name="Tritt A."/>
            <person name="Yoshinaga Y."/>
            <person name="Zwiers L.-H."/>
            <person name="Turgeon B."/>
            <person name="Goodwin S."/>
            <person name="Spatafora J."/>
            <person name="Crous P."/>
            <person name="Grigoriev I."/>
        </authorList>
    </citation>
    <scope>NUCLEOTIDE SEQUENCE</scope>
    <source>
        <strain evidence="6">Tuck. ex Michener</strain>
    </source>
</reference>
<evidence type="ECO:0000256" key="4">
    <source>
        <dbReference type="SAM" id="MobiDB-lite"/>
    </source>
</evidence>
<dbReference type="CDD" id="cd12148">
    <property type="entry name" value="fungal_TF_MHR"/>
    <property type="match status" value="1"/>
</dbReference>
<evidence type="ECO:0000256" key="3">
    <source>
        <dbReference type="SAM" id="Coils"/>
    </source>
</evidence>
<evidence type="ECO:0000256" key="1">
    <source>
        <dbReference type="ARBA" id="ARBA00022723"/>
    </source>
</evidence>
<dbReference type="InterPro" id="IPR001138">
    <property type="entry name" value="Zn2Cys6_DnaBD"/>
</dbReference>
<name>A0A6A6H1S2_VIRVR</name>
<accession>A0A6A6H1S2</accession>
<evidence type="ECO:0000259" key="5">
    <source>
        <dbReference type="PROSITE" id="PS50048"/>
    </source>
</evidence>
<organism evidence="6 7">
    <name type="scientific">Viridothelium virens</name>
    <name type="common">Speckled blister lichen</name>
    <name type="synonym">Trypethelium virens</name>
    <dbReference type="NCBI Taxonomy" id="1048519"/>
    <lineage>
        <taxon>Eukaryota</taxon>
        <taxon>Fungi</taxon>
        <taxon>Dikarya</taxon>
        <taxon>Ascomycota</taxon>
        <taxon>Pezizomycotina</taxon>
        <taxon>Dothideomycetes</taxon>
        <taxon>Dothideomycetes incertae sedis</taxon>
        <taxon>Trypetheliales</taxon>
        <taxon>Trypetheliaceae</taxon>
        <taxon>Viridothelium</taxon>
    </lineage>
</organism>
<dbReference type="Pfam" id="PF04082">
    <property type="entry name" value="Fungal_trans"/>
    <property type="match status" value="1"/>
</dbReference>
<dbReference type="PROSITE" id="PS00463">
    <property type="entry name" value="ZN2_CY6_FUNGAL_1"/>
    <property type="match status" value="1"/>
</dbReference>
<dbReference type="GO" id="GO:0006351">
    <property type="term" value="P:DNA-templated transcription"/>
    <property type="evidence" value="ECO:0007669"/>
    <property type="project" value="InterPro"/>
</dbReference>
<dbReference type="CDD" id="cd00067">
    <property type="entry name" value="GAL4"/>
    <property type="match status" value="1"/>
</dbReference>
<dbReference type="SMART" id="SM00906">
    <property type="entry name" value="Fungal_trans"/>
    <property type="match status" value="1"/>
</dbReference>
<dbReference type="PROSITE" id="PS50048">
    <property type="entry name" value="ZN2_CY6_FUNGAL_2"/>
    <property type="match status" value="1"/>
</dbReference>
<sequence>MSDSESSSEIVAHKRKRTSRACDCCRRKKIRCDPTTIPCENCIGHGTQCVFTRVNRPRKTPRKNAGRLDDLEACLSQIEILLRQSHPAEVNGGGRNAQSASFVMKNSDAEVTNSSSLKRPHRLGNRTLPPRADVQPMIIDFFEGYNHSLPLFQPALFMQSLEEEYTQGRQENPARRAVVSIVLALSMRLNPNHDIALKNRDRAWKCAQHAFDDIPTLMMRQTDLMTVQALLGMAIFLHGTPNPRPASVLVAAAIRLAFGLGMQRRRFDSSLSPAETQQRLRVWWVAYCLDKDFSLRFEQPSMINDDDMDVELPELVPEDQVGLMITAEGRPAINLFRLRVHLAVIQSKAYLDLYSVRALEKSEEESLCAMQNLDDLLTEWNDCLPTGLDADNLVTSVNPGSRMPLMMLHLLYFNCLTIVHRVSFQNQSWTKFILHVGWEDLGDVPHRQCLSALRCLEAARASLRLMELAPQGDYACTWILLSYSVSAIIILFARMIHEPTHDSAQTDMDLIRPQIRLLNSFAEDQHLDELKNMRELCNELARRADNALNMSQQPTAS</sequence>
<evidence type="ECO:0000313" key="7">
    <source>
        <dbReference type="Proteomes" id="UP000800092"/>
    </source>
</evidence>
<dbReference type="Pfam" id="PF00172">
    <property type="entry name" value="Zn_clus"/>
    <property type="match status" value="1"/>
</dbReference>
<dbReference type="SUPFAM" id="SSF57701">
    <property type="entry name" value="Zn2/Cys6 DNA-binding domain"/>
    <property type="match status" value="1"/>
</dbReference>
<dbReference type="PANTHER" id="PTHR46910:SF25">
    <property type="entry name" value="ABC-TRANSPORTER-REGULATING TRANSCRIPTION FACTOR"/>
    <property type="match status" value="1"/>
</dbReference>
<dbReference type="InterPro" id="IPR007219">
    <property type="entry name" value="XnlR_reg_dom"/>
</dbReference>
<dbReference type="InterPro" id="IPR036864">
    <property type="entry name" value="Zn2-C6_fun-type_DNA-bd_sf"/>
</dbReference>
<dbReference type="InterPro" id="IPR050987">
    <property type="entry name" value="AtrR-like"/>
</dbReference>
<keyword evidence="1" id="KW-0479">Metal-binding</keyword>
<keyword evidence="7" id="KW-1185">Reference proteome</keyword>
<protein>
    <recommendedName>
        <fullName evidence="5">Zn(2)-C6 fungal-type domain-containing protein</fullName>
    </recommendedName>
</protein>
<feature type="region of interest" description="Disordered" evidence="4">
    <location>
        <begin position="108"/>
        <end position="129"/>
    </location>
</feature>
<dbReference type="AlphaFoldDB" id="A0A6A6H1S2"/>
<evidence type="ECO:0000256" key="2">
    <source>
        <dbReference type="ARBA" id="ARBA00023242"/>
    </source>
</evidence>
<dbReference type="SMART" id="SM00066">
    <property type="entry name" value="GAL4"/>
    <property type="match status" value="1"/>
</dbReference>
<dbReference type="GO" id="GO:0008270">
    <property type="term" value="F:zinc ion binding"/>
    <property type="evidence" value="ECO:0007669"/>
    <property type="project" value="InterPro"/>
</dbReference>
<evidence type="ECO:0000313" key="6">
    <source>
        <dbReference type="EMBL" id="KAF2231821.1"/>
    </source>
</evidence>
<dbReference type="PANTHER" id="PTHR46910">
    <property type="entry name" value="TRANSCRIPTION FACTOR PDR1"/>
    <property type="match status" value="1"/>
</dbReference>
<dbReference type="OrthoDB" id="2123952at2759"/>
<dbReference type="GO" id="GO:0003677">
    <property type="term" value="F:DNA binding"/>
    <property type="evidence" value="ECO:0007669"/>
    <property type="project" value="InterPro"/>
</dbReference>